<dbReference type="GO" id="GO:0004045">
    <property type="term" value="F:peptidyl-tRNA hydrolase activity"/>
    <property type="evidence" value="ECO:0007669"/>
    <property type="project" value="UniProtKB-EC"/>
</dbReference>
<evidence type="ECO:0000259" key="6">
    <source>
        <dbReference type="Pfam" id="PF00472"/>
    </source>
</evidence>
<dbReference type="PANTHER" id="PTHR11075:SF54">
    <property type="entry name" value="LARGE RIBOSOMAL SUBUNIT PROTEIN ML62"/>
    <property type="match status" value="1"/>
</dbReference>
<evidence type="ECO:0000256" key="4">
    <source>
        <dbReference type="ARBA" id="ARBA00041531"/>
    </source>
</evidence>
<dbReference type="GO" id="GO:0005762">
    <property type="term" value="C:mitochondrial large ribosomal subunit"/>
    <property type="evidence" value="ECO:0007669"/>
    <property type="project" value="TreeGrafter"/>
</dbReference>
<dbReference type="Gene3D" id="3.30.160.20">
    <property type="match status" value="1"/>
</dbReference>
<keyword evidence="8" id="KW-1185">Reference proteome</keyword>
<dbReference type="InterPro" id="IPR052104">
    <property type="entry name" value="Mito_Release_Factor_mL62"/>
</dbReference>
<dbReference type="GeneID" id="100118054"/>
<comment type="similarity">
    <text evidence="2">Belongs to the prokaryotic/mitochondrial release factor family. Mitochondrion-specific ribosomal protein mL62 subfamily.</text>
</comment>
<name>A0A7M7QW78_NASVI</name>
<dbReference type="Proteomes" id="UP000002358">
    <property type="component" value="Chromosome 3"/>
</dbReference>
<dbReference type="GO" id="GO:0016150">
    <property type="term" value="F:translation release factor activity, codon nonspecific"/>
    <property type="evidence" value="ECO:0007669"/>
    <property type="project" value="TreeGrafter"/>
</dbReference>
<organism evidence="7 8">
    <name type="scientific">Nasonia vitripennis</name>
    <name type="common">Parasitic wasp</name>
    <dbReference type="NCBI Taxonomy" id="7425"/>
    <lineage>
        <taxon>Eukaryota</taxon>
        <taxon>Metazoa</taxon>
        <taxon>Ecdysozoa</taxon>
        <taxon>Arthropoda</taxon>
        <taxon>Hexapoda</taxon>
        <taxon>Insecta</taxon>
        <taxon>Pterygota</taxon>
        <taxon>Neoptera</taxon>
        <taxon>Endopterygota</taxon>
        <taxon>Hymenoptera</taxon>
        <taxon>Apocrita</taxon>
        <taxon>Proctotrupomorpha</taxon>
        <taxon>Chalcidoidea</taxon>
        <taxon>Pteromalidae</taxon>
        <taxon>Pteromalinae</taxon>
        <taxon>Nasonia</taxon>
    </lineage>
</organism>
<accession>A0A7M7QW78</accession>
<dbReference type="Pfam" id="PF00472">
    <property type="entry name" value="RF-1"/>
    <property type="match status" value="1"/>
</dbReference>
<dbReference type="RefSeq" id="XP_032454654.1">
    <property type="nucleotide sequence ID" value="XM_032598763.1"/>
</dbReference>
<evidence type="ECO:0000313" key="8">
    <source>
        <dbReference type="Proteomes" id="UP000002358"/>
    </source>
</evidence>
<dbReference type="EC" id="3.1.1.29" evidence="1"/>
<evidence type="ECO:0000256" key="2">
    <source>
        <dbReference type="ARBA" id="ARBA00038225"/>
    </source>
</evidence>
<feature type="domain" description="Prokaryotic-type class I peptide chain release factors" evidence="6">
    <location>
        <begin position="65"/>
        <end position="194"/>
    </location>
</feature>
<dbReference type="OMA" id="WYNSFDA"/>
<dbReference type="NCBIfam" id="NF006718">
    <property type="entry name" value="PRK09256.1"/>
    <property type="match status" value="1"/>
</dbReference>
<evidence type="ECO:0000256" key="1">
    <source>
        <dbReference type="ARBA" id="ARBA00013260"/>
    </source>
</evidence>
<dbReference type="FunCoup" id="A0A7M7QW78">
    <property type="interactions" value="1353"/>
</dbReference>
<dbReference type="InterPro" id="IPR000352">
    <property type="entry name" value="Pep_chain_release_fac_I"/>
</dbReference>
<evidence type="ECO:0000313" key="7">
    <source>
        <dbReference type="EnsemblMetazoa" id="XP_032454654"/>
    </source>
</evidence>
<evidence type="ECO:0000256" key="3">
    <source>
        <dbReference type="ARBA" id="ARBA00039441"/>
    </source>
</evidence>
<dbReference type="InParanoid" id="A0A7M7QW78"/>
<dbReference type="OrthoDB" id="270639at2759"/>
<dbReference type="PANTHER" id="PTHR11075">
    <property type="entry name" value="PEPTIDE CHAIN RELEASE FACTOR"/>
    <property type="match status" value="1"/>
</dbReference>
<dbReference type="GO" id="GO:0070126">
    <property type="term" value="P:mitochondrial translational termination"/>
    <property type="evidence" value="ECO:0007669"/>
    <property type="project" value="TreeGrafter"/>
</dbReference>
<protein>
    <recommendedName>
        <fullName evidence="3">Large ribosomal subunit protein mL62</fullName>
        <ecNumber evidence="1">3.1.1.29</ecNumber>
    </recommendedName>
    <alternativeName>
        <fullName evidence="4">Peptidyl-tRNA hydrolase ICT1, mitochondrial</fullName>
    </alternativeName>
</protein>
<dbReference type="EnsemblMetazoa" id="XM_032598763">
    <property type="protein sequence ID" value="XP_032454654"/>
    <property type="gene ID" value="LOC100118054"/>
</dbReference>
<sequence>MNHIGQQFLKVLKNDLTNKSLLCARGRTLSYKSAYSLENLYPKSNLNLSSPNFLAKDPSAKFSGYIPIKEIDVTYSSSSGPGGQNVNRVSTKVDLRFKVEDASWLSNEIKEKLLEKHPNQINKNGYLIIKSDLTRSQQLNLADALHKLRQMIRNLIEVPSEPCELTQEKHRKKQIKAAQERVFAKRRRSQTKSDRQGPSVYDSL</sequence>
<feature type="region of interest" description="Disordered" evidence="5">
    <location>
        <begin position="164"/>
        <end position="204"/>
    </location>
</feature>
<dbReference type="FunFam" id="3.30.160.20:FF:000046">
    <property type="entry name" value="Peptidyl-tRNA hydrolase ICT1"/>
    <property type="match status" value="1"/>
</dbReference>
<dbReference type="SUPFAM" id="SSF110916">
    <property type="entry name" value="Peptidyl-tRNA hydrolase domain-like"/>
    <property type="match status" value="1"/>
</dbReference>
<reference evidence="7" key="1">
    <citation type="submission" date="2021-01" db="UniProtKB">
        <authorList>
            <consortium name="EnsemblMetazoa"/>
        </authorList>
    </citation>
    <scope>IDENTIFICATION</scope>
</reference>
<proteinExistence type="inferred from homology"/>
<evidence type="ECO:0000256" key="5">
    <source>
        <dbReference type="SAM" id="MobiDB-lite"/>
    </source>
</evidence>
<dbReference type="AlphaFoldDB" id="A0A7M7QW78"/>
<dbReference type="KEGG" id="nvi:100118054"/>
<dbReference type="SMR" id="A0A7M7QW78"/>